<dbReference type="SMART" id="SM00320">
    <property type="entry name" value="WD40"/>
    <property type="match status" value="4"/>
</dbReference>
<feature type="compositionally biased region" description="Basic residues" evidence="2">
    <location>
        <begin position="370"/>
        <end position="380"/>
    </location>
</feature>
<sequence>MGDSEAQPSKDVQKEKEGNKCDLCNICYLNDSDLLEHYWSLMHHIRLEQRKRNSVHTCSLCCESCPTLPEYSKHLNNDRHRRRVEEERKNKTTSSASKTSRSFTTDDQRSPNSHTDGVEENFDNDYVCQQSNVKMGPQWQNTNTGSYNQKWGKHRNWKRNISPNSNFDSRSQWNGNRDGMYEERKSPLPPNKWHGMDPPHSNWQGMETHSLYNWQEMDPPHKNWEGMEPPPHNSWQGNYQRGGHGRGGYSSHWRGNLSWRPNNRDKGSRNSSLNTSGNLNRSFSPVHFQNSFSNNSGLNWSRQNTSVTNSSRSYSPDFSDNSYEGGIDFNRTVQNHSLNADRSFGGPPSRNGQDMKKQRSKNKNSPGSRKSIKNKGNFRYHRSESPRYSPRKPEKDSSVVLPCKSVGLEKSGNKGSREKDKTNSLNSSRNKSQINSGASYQKSSMSDNNSGGVKVEQIKSTPRQRSMSSDSSKITEKYSASPVTTFENRKRTNSLNNVKLTSESNAPKKMDKVKEMESKSSLPDSKHSSVLARAEAVCKEIRERRLLKQKQIQEAGVAEISTGRNQMNPLTDQDNPETNNGKQPEKMGTKVDTFHSLSTNSKPVGLPEQSEKNGADESSSQTLSQYGKQAALPDTLKKQLWKTKLGGKLLRSSSDPYDKDTLIKMVNAPRSRKDQMRLAQMLKTKPQLKSQRRFNLALEPPASVDETKDLEMEDLPEEVRNQIAHLIELDVQSEDGQQNQEISEPNVESISGDPPLQLLDLYSASVEKSLDTTKDASYIPSSSSQTPISTLSSNIAGKSLDTTKVATCIPSSSSSQTILTTHSSYIDNTDGKSLDTTKDATLKPLSSSQTPLTTHSSYMAGELAKNSNSEGILPVQPQEVTVKKEPVDNFIDESLNRLNAAISDFKKERVATDVTTSSTIEVTSKRKRTSSVNPEETLSETTTEKMDPKRFKISSSSPSTTASVSPSCLQPVCQTEHVSVGPRPEMALPSSQLEAEVLKNLKKEPVPDEHSMTDAITQPINQTQGSIDIPSGQVPVRSFTSLSGTESEPNQLTPQPGATSAQEYHCMGKVLEISLKEEELRKQMQDVDKHIEKCAVILEKTRIKMDVLKQKKAELLKEEEELRNCRMHILHGAVQNSNKGTSESSFSLTSVTPSVLEQSEAPLSGPCSSTIEIDVSVIKSEPPDDSHCEPDTSMELGWNVSAADSSIGLGDHVDQTSSVLSVSQLSGTQPPADRDWSKNLRRKKMESDKGQKLKNDHSEEVVTSSTTLPLSEIVKNKQITGESCKDSLDLSGTKSDTSKGGNSELSKKRTKKQEKKMKQLGGIGKVGEGNMAASTEATEHSNLPYTMQYMGILEENEELSLEEMAVNFAEQQHASYLFLEESDFEKQTNCSLSDSEVLHTAERLVNNPMVSSWNTNDSFQDNVQDSNYGTLSSSSGLLSGSEVFKKPPSPKFSPKLPKKRQQETVVTSPQGKNKTRQISPSRSSKTRSKTTESSNNLDRITEVSSEENAENSKSKRKCKKKVSEIYPDPASPVKKKLKTKRQRNRTLSKPDVYDISSESALEDTDQEMDNVSSNSYRKVRKGMDKKKKREETGNDPIYVDSESDQSSETNRAGTNPSSQEKKNIKKRMHICPKKAQLVKNAMERNIRAQTMDKTEKGTSPDTSGVIEDTCHQFVVHSAISAMQIFAGKLYAGCQDGVKTFDLQSGEEFQFYKTSSSKVLTSLHVTDSRTKVPFLYVAQSEVLTVFNTQSGKKREVSFDGKITCFCEAWNFLYIGLDTGEVKTIDLKTQRLSDSFELVDKAVNSLCGAREGSRQLLCVASSDALVTVRDARSGLLLRTLRVTTGLPVSLQEHNNYLYCGTSKGSVIVFDVQNGEELHRFPDQVGAVYHLLINNGLIYIGGYEHLLRVFDIKTRKFLHLYYGAGNGVVISLAVTDDMLYTGTREGIVESVKVDPHTTHMCKFSSCEYRFGCQKHVLHHLMTDHLYPNRPIVCCQWEGCTEWISVRNGTEKAYEHFKGHLDL</sequence>
<dbReference type="GO" id="GO:0016020">
    <property type="term" value="C:membrane"/>
    <property type="evidence" value="ECO:0007669"/>
    <property type="project" value="TreeGrafter"/>
</dbReference>
<feature type="region of interest" description="Disordered" evidence="2">
    <location>
        <begin position="337"/>
        <end position="531"/>
    </location>
</feature>
<reference evidence="5 6" key="1">
    <citation type="submission" date="2025-04" db="UniProtKB">
        <authorList>
            <consortium name="RefSeq"/>
        </authorList>
    </citation>
    <scope>IDENTIFICATION</scope>
    <source>
        <tissue evidence="5 6">Gonads</tissue>
    </source>
</reference>
<evidence type="ECO:0000313" key="4">
    <source>
        <dbReference type="Proteomes" id="UP000085678"/>
    </source>
</evidence>
<dbReference type="InterPro" id="IPR001680">
    <property type="entry name" value="WD40_rpt"/>
</dbReference>
<feature type="compositionally biased region" description="Low complexity" evidence="2">
    <location>
        <begin position="1431"/>
        <end position="1441"/>
    </location>
</feature>
<feature type="compositionally biased region" description="Polar residues" evidence="2">
    <location>
        <begin position="1463"/>
        <end position="1478"/>
    </location>
</feature>
<dbReference type="GO" id="GO:0003723">
    <property type="term" value="F:RNA binding"/>
    <property type="evidence" value="ECO:0007669"/>
    <property type="project" value="InterPro"/>
</dbReference>
<feature type="compositionally biased region" description="Polar residues" evidence="2">
    <location>
        <begin position="1604"/>
        <end position="1618"/>
    </location>
</feature>
<feature type="compositionally biased region" description="Polar residues" evidence="2">
    <location>
        <begin position="562"/>
        <end position="582"/>
    </location>
</feature>
<dbReference type="SUPFAM" id="SSF50978">
    <property type="entry name" value="WD40 repeat-like"/>
    <property type="match status" value="1"/>
</dbReference>
<feature type="compositionally biased region" description="Polar residues" evidence="2">
    <location>
        <begin position="616"/>
        <end position="627"/>
    </location>
</feature>
<evidence type="ECO:0000259" key="3">
    <source>
        <dbReference type="PROSITE" id="PS00028"/>
    </source>
</evidence>
<dbReference type="RefSeq" id="XP_013416121.1">
    <property type="nucleotide sequence ID" value="XM_013560667.1"/>
</dbReference>
<evidence type="ECO:0000313" key="7">
    <source>
        <dbReference type="RefSeq" id="XP_013416121.1"/>
    </source>
</evidence>
<feature type="compositionally biased region" description="Polar residues" evidence="2">
    <location>
        <begin position="930"/>
        <end position="941"/>
    </location>
</feature>
<feature type="region of interest" description="Disordered" evidence="2">
    <location>
        <begin position="1284"/>
        <end position="1318"/>
    </location>
</feature>
<feature type="compositionally biased region" description="Basic and acidic residues" evidence="2">
    <location>
        <begin position="506"/>
        <end position="518"/>
    </location>
</feature>
<dbReference type="PANTHER" id="PTHR14435">
    <property type="entry name" value="ZINC FINGER PROTEIN 106"/>
    <property type="match status" value="1"/>
</dbReference>
<feature type="domain" description="C2H2-type" evidence="3">
    <location>
        <begin position="21"/>
        <end position="43"/>
    </location>
</feature>
<dbReference type="SMART" id="SM00355">
    <property type="entry name" value="ZnF_C2H2"/>
    <property type="match status" value="3"/>
</dbReference>
<gene>
    <name evidence="5 6 7" type="primary">LOC106177783</name>
</gene>
<evidence type="ECO:0000313" key="6">
    <source>
        <dbReference type="RefSeq" id="XP_013416119.1"/>
    </source>
</evidence>
<dbReference type="InterPro" id="IPR036322">
    <property type="entry name" value="WD40_repeat_dom_sf"/>
</dbReference>
<feature type="region of interest" description="Disordered" evidence="2">
    <location>
        <begin position="1024"/>
        <end position="1060"/>
    </location>
</feature>
<evidence type="ECO:0000256" key="2">
    <source>
        <dbReference type="SAM" id="MobiDB-lite"/>
    </source>
</evidence>
<feature type="compositionally biased region" description="Low complexity" evidence="2">
    <location>
        <begin position="954"/>
        <end position="967"/>
    </location>
</feature>
<dbReference type="RefSeq" id="XP_013416119.1">
    <property type="nucleotide sequence ID" value="XM_013560665.1"/>
</dbReference>
<feature type="compositionally biased region" description="Polar residues" evidence="2">
    <location>
        <begin position="1038"/>
        <end position="1060"/>
    </location>
</feature>
<dbReference type="GeneID" id="106177783"/>
<feature type="region of interest" description="Disordered" evidence="2">
    <location>
        <begin position="1220"/>
        <end position="1266"/>
    </location>
</feature>
<feature type="compositionally biased region" description="Polar residues" evidence="2">
    <location>
        <begin position="1290"/>
        <end position="1304"/>
    </location>
</feature>
<dbReference type="InterPro" id="IPR015943">
    <property type="entry name" value="WD40/YVTN_repeat-like_dom_sf"/>
</dbReference>
<dbReference type="STRING" id="7574.A0A1S3K155"/>
<feature type="compositionally biased region" description="Polar residues" evidence="2">
    <location>
        <begin position="269"/>
        <end position="319"/>
    </location>
</feature>
<feature type="compositionally biased region" description="Basic and acidic residues" evidence="2">
    <location>
        <begin position="411"/>
        <end position="422"/>
    </location>
</feature>
<dbReference type="Gene3D" id="2.130.10.10">
    <property type="entry name" value="YVTN repeat-like/Quinoprotein amine dehydrogenase"/>
    <property type="match status" value="1"/>
</dbReference>
<feature type="compositionally biased region" description="Low complexity" evidence="2">
    <location>
        <begin position="92"/>
        <end position="103"/>
    </location>
</feature>
<feature type="region of interest" description="Disordered" evidence="2">
    <location>
        <begin position="1424"/>
        <end position="1627"/>
    </location>
</feature>
<feature type="region of interest" description="Disordered" evidence="2">
    <location>
        <begin position="557"/>
        <end position="627"/>
    </location>
</feature>
<feature type="region of interest" description="Disordered" evidence="2">
    <location>
        <begin position="221"/>
        <end position="319"/>
    </location>
</feature>
<dbReference type="GO" id="GO:0005829">
    <property type="term" value="C:cytosol"/>
    <property type="evidence" value="ECO:0007669"/>
    <property type="project" value="TreeGrafter"/>
</dbReference>
<feature type="compositionally biased region" description="Polar residues" evidence="2">
    <location>
        <begin position="423"/>
        <end position="451"/>
    </location>
</feature>
<feature type="compositionally biased region" description="Basic residues" evidence="2">
    <location>
        <begin position="1533"/>
        <end position="1546"/>
    </location>
</feature>
<protein>
    <submittedName>
        <fullName evidence="5">Zinc finger protein 106 isoform X1</fullName>
    </submittedName>
    <submittedName>
        <fullName evidence="6">Zinc finger protein 106 isoform X2</fullName>
    </submittedName>
    <submittedName>
        <fullName evidence="7">Zinc finger protein 106 isoform X3</fullName>
    </submittedName>
</protein>
<evidence type="ECO:0000313" key="5">
    <source>
        <dbReference type="RefSeq" id="XP_013416118.1"/>
    </source>
</evidence>
<organism evidence="4 6">
    <name type="scientific">Lingula anatina</name>
    <name type="common">Brachiopod</name>
    <name type="synonym">Lingula unguis</name>
    <dbReference type="NCBI Taxonomy" id="7574"/>
    <lineage>
        <taxon>Eukaryota</taxon>
        <taxon>Metazoa</taxon>
        <taxon>Spiralia</taxon>
        <taxon>Lophotrochozoa</taxon>
        <taxon>Brachiopoda</taxon>
        <taxon>Linguliformea</taxon>
        <taxon>Lingulata</taxon>
        <taxon>Lingulida</taxon>
        <taxon>Linguloidea</taxon>
        <taxon>Lingulidae</taxon>
        <taxon>Lingula</taxon>
    </lineage>
</organism>
<dbReference type="PANTHER" id="PTHR14435:SF2">
    <property type="entry name" value="ZINC FINGER PROTEIN 106"/>
    <property type="match status" value="1"/>
</dbReference>
<dbReference type="Proteomes" id="UP000085678">
    <property type="component" value="Unplaced"/>
</dbReference>
<feature type="compositionally biased region" description="Basic and acidic residues" evidence="2">
    <location>
        <begin position="1245"/>
        <end position="1260"/>
    </location>
</feature>
<dbReference type="InterPro" id="IPR013087">
    <property type="entry name" value="Znf_C2H2_type"/>
</dbReference>
<keyword evidence="1" id="KW-0175">Coiled coil</keyword>
<dbReference type="PROSITE" id="PS00028">
    <property type="entry name" value="ZINC_FINGER_C2H2_1"/>
    <property type="match status" value="1"/>
</dbReference>
<feature type="compositionally biased region" description="Basic and acidic residues" evidence="2">
    <location>
        <begin position="381"/>
        <end position="397"/>
    </location>
</feature>
<feature type="compositionally biased region" description="Basic and acidic residues" evidence="2">
    <location>
        <begin position="76"/>
        <end position="90"/>
    </location>
</feature>
<evidence type="ECO:0000256" key="1">
    <source>
        <dbReference type="SAM" id="Coils"/>
    </source>
</evidence>
<accession>A0A1S3K155</accession>
<keyword evidence="4" id="KW-1185">Reference proteome</keyword>
<dbReference type="InterPro" id="IPR042622">
    <property type="entry name" value="Znf106"/>
</dbReference>
<dbReference type="OrthoDB" id="10002522at2759"/>
<feature type="compositionally biased region" description="Polar residues" evidence="2">
    <location>
        <begin position="734"/>
        <end position="749"/>
    </location>
</feature>
<feature type="coiled-coil region" evidence="1">
    <location>
        <begin position="1098"/>
        <end position="1128"/>
    </location>
</feature>
<name>A0A1S3K155_LINAN</name>
<feature type="compositionally biased region" description="Basic and acidic residues" evidence="2">
    <location>
        <begin position="583"/>
        <end position="593"/>
    </location>
</feature>
<feature type="region of interest" description="Disordered" evidence="2">
    <location>
        <begin position="76"/>
        <end position="120"/>
    </location>
</feature>
<dbReference type="KEGG" id="lak:106177783"/>
<feature type="compositionally biased region" description="Polar residues" evidence="2">
    <location>
        <begin position="458"/>
        <end position="472"/>
    </location>
</feature>
<feature type="region of interest" description="Disordered" evidence="2">
    <location>
        <begin position="730"/>
        <end position="755"/>
    </location>
</feature>
<feature type="compositionally biased region" description="Polar residues" evidence="2">
    <location>
        <begin position="493"/>
        <end position="505"/>
    </location>
</feature>
<feature type="region of interest" description="Disordered" evidence="2">
    <location>
        <begin position="925"/>
        <end position="967"/>
    </location>
</feature>
<dbReference type="GO" id="GO:0017124">
    <property type="term" value="F:SH3 domain binding"/>
    <property type="evidence" value="ECO:0007669"/>
    <property type="project" value="TreeGrafter"/>
</dbReference>
<dbReference type="RefSeq" id="XP_013416118.1">
    <property type="nucleotide sequence ID" value="XM_013560664.1"/>
</dbReference>
<feature type="compositionally biased region" description="Basic residues" evidence="2">
    <location>
        <begin position="1577"/>
        <end position="1588"/>
    </location>
</feature>
<proteinExistence type="predicted"/>